<protein>
    <recommendedName>
        <fullName evidence="3">YubB ferredoxin-like domain-containing protein</fullName>
    </recommendedName>
</protein>
<name>A0ABX2ALK4_9BACT</name>
<dbReference type="EMBL" id="JABKKF010000005">
    <property type="protein sequence ID" value="NPD92091.1"/>
    <property type="molecule type" value="Genomic_DNA"/>
</dbReference>
<sequence>MPNWCSASYAIEGDAKEVKNLYELMMELQERKEPSVPNGFGTTWLGCLVDALGEDWNEIRCRGDWSNLEMDGDVLKFTTETAWCPCDETFELVCKKFPTLRYFYQSEEPGMAEYWTNDTEGRYFPDKYIADLCTPDDNWHKEYFSKKEDMFKWFEEISGQCVKSVEEILAITEQWDSQNPDAFCNIYEFSVSD</sequence>
<comment type="caution">
    <text evidence="1">The sequence shown here is derived from an EMBL/GenBank/DDBJ whole genome shotgun (WGS) entry which is preliminary data.</text>
</comment>
<proteinExistence type="predicted"/>
<evidence type="ECO:0000313" key="2">
    <source>
        <dbReference type="Proteomes" id="UP000714420"/>
    </source>
</evidence>
<gene>
    <name evidence="1" type="ORF">HPS56_06945</name>
</gene>
<dbReference type="RefSeq" id="WP_172275439.1">
    <property type="nucleotide sequence ID" value="NZ_CASGMU010000004.1"/>
</dbReference>
<reference evidence="1 2" key="1">
    <citation type="submission" date="2020-05" db="EMBL/GenBank/DDBJ databases">
        <title>Distinct polysaccharide utilization as determinants for interspecies competition between intestinal Prevotella spp.</title>
        <authorList>
            <person name="Galvez E.J.C."/>
            <person name="Iljazovic A."/>
            <person name="Strowig T."/>
        </authorList>
    </citation>
    <scope>NUCLEOTIDE SEQUENCE [LARGE SCALE GENOMIC DNA]</scope>
    <source>
        <strain evidence="1 2">PMUR</strain>
    </source>
</reference>
<dbReference type="Proteomes" id="UP000714420">
    <property type="component" value="Unassembled WGS sequence"/>
</dbReference>
<evidence type="ECO:0000313" key="1">
    <source>
        <dbReference type="EMBL" id="NPD92091.1"/>
    </source>
</evidence>
<evidence type="ECO:0008006" key="3">
    <source>
        <dbReference type="Google" id="ProtNLM"/>
    </source>
</evidence>
<organism evidence="1 2">
    <name type="scientific">Xylanibacter muris</name>
    <dbReference type="NCBI Taxonomy" id="2736290"/>
    <lineage>
        <taxon>Bacteria</taxon>
        <taxon>Pseudomonadati</taxon>
        <taxon>Bacteroidota</taxon>
        <taxon>Bacteroidia</taxon>
        <taxon>Bacteroidales</taxon>
        <taxon>Prevotellaceae</taxon>
        <taxon>Xylanibacter</taxon>
    </lineage>
</organism>
<accession>A0ABX2ALK4</accession>
<keyword evidence="2" id="KW-1185">Reference proteome</keyword>